<dbReference type="InterPro" id="IPR050091">
    <property type="entry name" value="PKS_NRPS_Biosynth_Enz"/>
</dbReference>
<feature type="non-terminal residue" evidence="4">
    <location>
        <position position="148"/>
    </location>
</feature>
<evidence type="ECO:0000256" key="2">
    <source>
        <dbReference type="ARBA" id="ARBA00022553"/>
    </source>
</evidence>
<gene>
    <name evidence="4" type="ORF">ADUPG1_004037</name>
</gene>
<name>A0ABQ5JX10_9EUKA</name>
<protein>
    <submittedName>
        <fullName evidence="4">SDR family NAD(P)-dependent oxidoreductase</fullName>
    </submittedName>
</protein>
<reference evidence="4" key="1">
    <citation type="submission" date="2022-03" db="EMBL/GenBank/DDBJ databases">
        <title>Draft genome sequence of Aduncisulcus paluster, a free-living microaerophilic Fornicata.</title>
        <authorList>
            <person name="Yuyama I."/>
            <person name="Kume K."/>
            <person name="Tamura T."/>
            <person name="Inagaki Y."/>
            <person name="Hashimoto T."/>
        </authorList>
    </citation>
    <scope>NUCLEOTIDE SEQUENCE</scope>
    <source>
        <strain evidence="4">NY0171</strain>
    </source>
</reference>
<dbReference type="Gene3D" id="3.40.47.10">
    <property type="match status" value="1"/>
</dbReference>
<dbReference type="InterPro" id="IPR014030">
    <property type="entry name" value="Ketoacyl_synth_N"/>
</dbReference>
<dbReference type="Proteomes" id="UP001057375">
    <property type="component" value="Unassembled WGS sequence"/>
</dbReference>
<dbReference type="PANTHER" id="PTHR43775:SF37">
    <property type="entry name" value="SI:DKEY-61P9.11"/>
    <property type="match status" value="1"/>
</dbReference>
<dbReference type="SUPFAM" id="SSF47336">
    <property type="entry name" value="ACP-like"/>
    <property type="match status" value="1"/>
</dbReference>
<organism evidence="4 5">
    <name type="scientific">Aduncisulcus paluster</name>
    <dbReference type="NCBI Taxonomy" id="2918883"/>
    <lineage>
        <taxon>Eukaryota</taxon>
        <taxon>Metamonada</taxon>
        <taxon>Carpediemonas-like organisms</taxon>
        <taxon>Aduncisulcus</taxon>
    </lineage>
</organism>
<comment type="caution">
    <text evidence="4">The sequence shown here is derived from an EMBL/GenBank/DDBJ whole genome shotgun (WGS) entry which is preliminary data.</text>
</comment>
<dbReference type="SUPFAM" id="SSF53901">
    <property type="entry name" value="Thiolase-like"/>
    <property type="match status" value="1"/>
</dbReference>
<feature type="non-terminal residue" evidence="4">
    <location>
        <position position="1"/>
    </location>
</feature>
<dbReference type="PANTHER" id="PTHR43775">
    <property type="entry name" value="FATTY ACID SYNTHASE"/>
    <property type="match status" value="1"/>
</dbReference>
<dbReference type="EMBL" id="BQXS01005753">
    <property type="protein sequence ID" value="GKT14477.1"/>
    <property type="molecule type" value="Genomic_DNA"/>
</dbReference>
<dbReference type="InterPro" id="IPR020841">
    <property type="entry name" value="PKS_Beta-ketoAc_synthase_dom"/>
</dbReference>
<dbReference type="Pfam" id="PF00109">
    <property type="entry name" value="ketoacyl-synt"/>
    <property type="match status" value="1"/>
</dbReference>
<dbReference type="PROSITE" id="PS52004">
    <property type="entry name" value="KS3_2"/>
    <property type="match status" value="1"/>
</dbReference>
<keyword evidence="1" id="KW-0596">Phosphopantetheine</keyword>
<feature type="domain" description="Ketosynthase family 3 (KS3)" evidence="3">
    <location>
        <begin position="53"/>
        <end position="148"/>
    </location>
</feature>
<proteinExistence type="predicted"/>
<accession>A0ABQ5JX10</accession>
<sequence length="148" mass="16462">SNLAAKTSQKYTVEITTADIFSNPTIQDFSKLVLDRRTNSSMPTKQPQNNQSEGRIAIIGMSCSFPGCGSSLESYWDLMNSGNHGLSIIPDNRWNKGLFYSPDSEKGKSYENEGGFIDEMEAFDAELFGISPREAMVMDPQHRLLLQA</sequence>
<keyword evidence="2" id="KW-0597">Phosphoprotein</keyword>
<dbReference type="InterPro" id="IPR036736">
    <property type="entry name" value="ACP-like_sf"/>
</dbReference>
<evidence type="ECO:0000313" key="4">
    <source>
        <dbReference type="EMBL" id="GKT14477.1"/>
    </source>
</evidence>
<evidence type="ECO:0000313" key="5">
    <source>
        <dbReference type="Proteomes" id="UP001057375"/>
    </source>
</evidence>
<evidence type="ECO:0000259" key="3">
    <source>
        <dbReference type="PROSITE" id="PS52004"/>
    </source>
</evidence>
<dbReference type="InterPro" id="IPR016039">
    <property type="entry name" value="Thiolase-like"/>
</dbReference>
<evidence type="ECO:0000256" key="1">
    <source>
        <dbReference type="ARBA" id="ARBA00022450"/>
    </source>
</evidence>
<keyword evidence="5" id="KW-1185">Reference proteome</keyword>